<dbReference type="AlphaFoldDB" id="A0A6V7HIV9"/>
<gene>
    <name evidence="1" type="ORF">MHI_LOCUS960148</name>
</gene>
<comment type="caution">
    <text evidence="1">The sequence shown here is derived from an EMBL/GenBank/DDBJ whole genome shotgun (WGS) entry which is preliminary data.</text>
</comment>
<organism evidence="1 2">
    <name type="scientific">Heterotrigona itama</name>
    <dbReference type="NCBI Taxonomy" id="395501"/>
    <lineage>
        <taxon>Eukaryota</taxon>
        <taxon>Metazoa</taxon>
        <taxon>Ecdysozoa</taxon>
        <taxon>Arthropoda</taxon>
        <taxon>Hexapoda</taxon>
        <taxon>Insecta</taxon>
        <taxon>Pterygota</taxon>
        <taxon>Neoptera</taxon>
        <taxon>Endopterygota</taxon>
        <taxon>Hymenoptera</taxon>
        <taxon>Apocrita</taxon>
        <taxon>Aculeata</taxon>
        <taxon>Apoidea</taxon>
        <taxon>Anthophila</taxon>
        <taxon>Apidae</taxon>
        <taxon>Heterotrigona</taxon>
    </lineage>
</organism>
<keyword evidence="2" id="KW-1185">Reference proteome</keyword>
<evidence type="ECO:0000313" key="2">
    <source>
        <dbReference type="Proteomes" id="UP000752696"/>
    </source>
</evidence>
<dbReference type="OrthoDB" id="10467022at2759"/>
<evidence type="ECO:0000313" key="1">
    <source>
        <dbReference type="EMBL" id="CAD1480727.1"/>
    </source>
</evidence>
<accession>A0A6V7HIV9</accession>
<protein>
    <submittedName>
        <fullName evidence="1">Uncharacterized protein</fullName>
    </submittedName>
</protein>
<name>A0A6V7HIV9_9HYME</name>
<reference evidence="1" key="1">
    <citation type="submission" date="2020-07" db="EMBL/GenBank/DDBJ databases">
        <authorList>
            <person name="Nazaruddin N."/>
        </authorList>
    </citation>
    <scope>NUCLEOTIDE SEQUENCE</scope>
</reference>
<dbReference type="EMBL" id="CAJDYZ010012629">
    <property type="protein sequence ID" value="CAD1480727.1"/>
    <property type="molecule type" value="Genomic_DNA"/>
</dbReference>
<sequence>SLYQQFLIERSNTFLHCNYLKCKIQREPKLNPIESRLKNILHVLDVFEHLCYARVKLEKNRYRYRGMAKKREHAKCFCSTSGDSCSEHREAIRQEDRLMDTGGSSGWFAFSCSARLTNNGRWLELMRHQFPVMLAVIGSADQNADLYERDVRYRSGSLQLSSYFNRLIRAIQEFININFDRHCESRKLFDDAEIYL</sequence>
<feature type="non-terminal residue" evidence="1">
    <location>
        <position position="196"/>
    </location>
</feature>
<proteinExistence type="predicted"/>
<feature type="non-terminal residue" evidence="1">
    <location>
        <position position="1"/>
    </location>
</feature>
<dbReference type="Proteomes" id="UP000752696">
    <property type="component" value="Unassembled WGS sequence"/>
</dbReference>